<feature type="region of interest" description="Disordered" evidence="1">
    <location>
        <begin position="94"/>
        <end position="116"/>
    </location>
</feature>
<feature type="domain" description="Zinc knuckle CX2CX4HX4C" evidence="2">
    <location>
        <begin position="4"/>
        <end position="40"/>
    </location>
</feature>
<sequence>MNLEIRLPSEDIITVEFEYLKIKKHCFVCFSLFHEEMDCPSKPRYLPPPKERKLGITQRIALQRIEAEKKRHDDRRGKVARSPLKTLKALKLRKTTASRSLIPPRKKGGNEKDSNLPCNKATLMSWNCRGLEAGDN</sequence>
<dbReference type="Pfam" id="PF14392">
    <property type="entry name" value="zf-CCHC_4"/>
    <property type="match status" value="1"/>
</dbReference>
<organism evidence="3">
    <name type="scientific">Brassica oleracea</name>
    <name type="common">Wild cabbage</name>
    <dbReference type="NCBI Taxonomy" id="3712"/>
    <lineage>
        <taxon>Eukaryota</taxon>
        <taxon>Viridiplantae</taxon>
        <taxon>Streptophyta</taxon>
        <taxon>Embryophyta</taxon>
        <taxon>Tracheophyta</taxon>
        <taxon>Spermatophyta</taxon>
        <taxon>Magnoliopsida</taxon>
        <taxon>eudicotyledons</taxon>
        <taxon>Gunneridae</taxon>
        <taxon>Pentapetalae</taxon>
        <taxon>rosids</taxon>
        <taxon>malvids</taxon>
        <taxon>Brassicales</taxon>
        <taxon>Brassicaceae</taxon>
        <taxon>Brassiceae</taxon>
        <taxon>Brassica</taxon>
    </lineage>
</organism>
<dbReference type="AlphaFoldDB" id="A0A3P6E0M5"/>
<evidence type="ECO:0000256" key="1">
    <source>
        <dbReference type="SAM" id="MobiDB-lite"/>
    </source>
</evidence>
<gene>
    <name evidence="3" type="ORF">BOLC9T58221H</name>
</gene>
<evidence type="ECO:0000259" key="2">
    <source>
        <dbReference type="Pfam" id="PF14392"/>
    </source>
</evidence>
<protein>
    <recommendedName>
        <fullName evidence="2">Zinc knuckle CX2CX4HX4C domain-containing protein</fullName>
    </recommendedName>
</protein>
<reference evidence="3" key="1">
    <citation type="submission" date="2018-11" db="EMBL/GenBank/DDBJ databases">
        <authorList>
            <consortium name="Genoscope - CEA"/>
            <person name="William W."/>
        </authorList>
    </citation>
    <scope>NUCLEOTIDE SEQUENCE</scope>
</reference>
<name>A0A3P6E0M5_BRAOL</name>
<accession>A0A3P6E0M5</accession>
<proteinExistence type="predicted"/>
<evidence type="ECO:0000313" key="3">
    <source>
        <dbReference type="EMBL" id="VDD32898.1"/>
    </source>
</evidence>
<dbReference type="InterPro" id="IPR025836">
    <property type="entry name" value="Zn_knuckle_CX2CX4HX4C"/>
</dbReference>
<dbReference type="EMBL" id="LR031875">
    <property type="protein sequence ID" value="VDD32898.1"/>
    <property type="molecule type" value="Genomic_DNA"/>
</dbReference>